<evidence type="ECO:0000256" key="1">
    <source>
        <dbReference type="ARBA" id="ARBA00022801"/>
    </source>
</evidence>
<dbReference type="Gene3D" id="3.90.79.10">
    <property type="entry name" value="Nucleoside Triphosphate Pyrophosphohydrolase"/>
    <property type="match status" value="1"/>
</dbReference>
<protein>
    <submittedName>
        <fullName evidence="3">Nudix hydrolase</fullName>
    </submittedName>
</protein>
<keyword evidence="1 3" id="KW-0378">Hydrolase</keyword>
<feature type="domain" description="Nudix hydrolase" evidence="2">
    <location>
        <begin position="1"/>
        <end position="146"/>
    </location>
</feature>
<evidence type="ECO:0000313" key="3">
    <source>
        <dbReference type="EMBL" id="CAG7580430.1"/>
    </source>
</evidence>
<accession>A0A8D9C8V5</accession>
<dbReference type="GO" id="GO:0016787">
    <property type="term" value="F:hydrolase activity"/>
    <property type="evidence" value="ECO:0007669"/>
    <property type="project" value="UniProtKB-KW"/>
</dbReference>
<dbReference type="PROSITE" id="PS51462">
    <property type="entry name" value="NUDIX"/>
    <property type="match status" value="1"/>
</dbReference>
<dbReference type="InterPro" id="IPR015797">
    <property type="entry name" value="NUDIX_hydrolase-like_dom_sf"/>
</dbReference>
<dbReference type="InterPro" id="IPR000086">
    <property type="entry name" value="NUDIX_hydrolase_dom"/>
</dbReference>
<evidence type="ECO:0000259" key="2">
    <source>
        <dbReference type="PROSITE" id="PS51462"/>
    </source>
</evidence>
<dbReference type="PROSITE" id="PS00893">
    <property type="entry name" value="NUDIX_BOX"/>
    <property type="match status" value="1"/>
</dbReference>
<name>A0A8D9C8V5_9VIRU</name>
<organism evidence="3">
    <name type="scientific">uncultured marine phage</name>
    <dbReference type="NCBI Taxonomy" id="707152"/>
    <lineage>
        <taxon>Viruses</taxon>
        <taxon>environmental samples</taxon>
    </lineage>
</organism>
<dbReference type="EMBL" id="OU342829">
    <property type="protein sequence ID" value="CAG7580430.1"/>
    <property type="molecule type" value="Genomic_DNA"/>
</dbReference>
<dbReference type="SUPFAM" id="SSF55811">
    <property type="entry name" value="Nudix"/>
    <property type="match status" value="1"/>
</dbReference>
<dbReference type="InterPro" id="IPR020084">
    <property type="entry name" value="NUDIX_hydrolase_CS"/>
</dbReference>
<sequence>MKITCGIWLINNRKEILFTHPTYHPEKFHTIPKGLIDKGETEMEAAKRELFEETNISWDQIKEFITNITELTIKPYNHGKKSLKSFVVECDSDLEFLDLKCEFMVTSHKWAPFPEVDGFVWKTLDGSRNDLDLHHTHIMCFKELEDILG</sequence>
<reference evidence="3" key="1">
    <citation type="submission" date="2021-06" db="EMBL/GenBank/DDBJ databases">
        <authorList>
            <person name="Gannon L."/>
            <person name="Redgwell R T."/>
            <person name="Michniewski S."/>
            <person name="Harrison D C."/>
            <person name="Millard A."/>
        </authorList>
    </citation>
    <scope>NUCLEOTIDE SEQUENCE</scope>
</reference>
<dbReference type="Pfam" id="PF00293">
    <property type="entry name" value="NUDIX"/>
    <property type="match status" value="1"/>
</dbReference>
<proteinExistence type="predicted"/>
<gene>
    <name evidence="3" type="primary">nudE</name>
    <name evidence="3" type="ORF">SLAVMIC_00411</name>
</gene>